<proteinExistence type="predicted"/>
<gene>
    <name evidence="1" type="ORF">E2C01_078963</name>
</gene>
<comment type="caution">
    <text evidence="1">The sequence shown here is derived from an EMBL/GenBank/DDBJ whole genome shotgun (WGS) entry which is preliminary data.</text>
</comment>
<keyword evidence="2" id="KW-1185">Reference proteome</keyword>
<organism evidence="1 2">
    <name type="scientific">Portunus trituberculatus</name>
    <name type="common">Swimming crab</name>
    <name type="synonym">Neptunus trituberculatus</name>
    <dbReference type="NCBI Taxonomy" id="210409"/>
    <lineage>
        <taxon>Eukaryota</taxon>
        <taxon>Metazoa</taxon>
        <taxon>Ecdysozoa</taxon>
        <taxon>Arthropoda</taxon>
        <taxon>Crustacea</taxon>
        <taxon>Multicrustacea</taxon>
        <taxon>Malacostraca</taxon>
        <taxon>Eumalacostraca</taxon>
        <taxon>Eucarida</taxon>
        <taxon>Decapoda</taxon>
        <taxon>Pleocyemata</taxon>
        <taxon>Brachyura</taxon>
        <taxon>Eubrachyura</taxon>
        <taxon>Portunoidea</taxon>
        <taxon>Portunidae</taxon>
        <taxon>Portuninae</taxon>
        <taxon>Portunus</taxon>
    </lineage>
</organism>
<dbReference type="Proteomes" id="UP000324222">
    <property type="component" value="Unassembled WGS sequence"/>
</dbReference>
<accession>A0A5B7IVJ6</accession>
<evidence type="ECO:0000313" key="1">
    <source>
        <dbReference type="EMBL" id="MPC84234.1"/>
    </source>
</evidence>
<dbReference type="AlphaFoldDB" id="A0A5B7IVJ6"/>
<sequence>MASCVNPEVMGRCVFRREERAKASWSIGGLECTRHSDCRAQFNPVPLYALGNQFLSIVVALKTRSCY</sequence>
<dbReference type="EMBL" id="VSRR010064856">
    <property type="protein sequence ID" value="MPC84234.1"/>
    <property type="molecule type" value="Genomic_DNA"/>
</dbReference>
<name>A0A5B7IVJ6_PORTR</name>
<protein>
    <submittedName>
        <fullName evidence="1">Uncharacterized protein</fullName>
    </submittedName>
</protein>
<evidence type="ECO:0000313" key="2">
    <source>
        <dbReference type="Proteomes" id="UP000324222"/>
    </source>
</evidence>
<reference evidence="1 2" key="1">
    <citation type="submission" date="2019-05" db="EMBL/GenBank/DDBJ databases">
        <title>Another draft genome of Portunus trituberculatus and its Hox gene families provides insights of decapod evolution.</title>
        <authorList>
            <person name="Jeong J.-H."/>
            <person name="Song I."/>
            <person name="Kim S."/>
            <person name="Choi T."/>
            <person name="Kim D."/>
            <person name="Ryu S."/>
            <person name="Kim W."/>
        </authorList>
    </citation>
    <scope>NUCLEOTIDE SEQUENCE [LARGE SCALE GENOMIC DNA]</scope>
    <source>
        <tissue evidence="1">Muscle</tissue>
    </source>
</reference>